<evidence type="ECO:0000256" key="1">
    <source>
        <dbReference type="PROSITE-ProRule" id="PRU00339"/>
    </source>
</evidence>
<accession>A0ABQ1I265</accession>
<dbReference type="PANTHER" id="PTHR12558">
    <property type="entry name" value="CELL DIVISION CYCLE 16,23,27"/>
    <property type="match status" value="1"/>
</dbReference>
<dbReference type="PROSITE" id="PS50005">
    <property type="entry name" value="TPR"/>
    <property type="match status" value="4"/>
</dbReference>
<dbReference type="RefSeq" id="WP_055734669.1">
    <property type="nucleotide sequence ID" value="NZ_BMDY01000013.1"/>
</dbReference>
<feature type="repeat" description="TPR" evidence="1">
    <location>
        <begin position="125"/>
        <end position="158"/>
    </location>
</feature>
<feature type="chain" id="PRO_5045786467" evidence="2">
    <location>
        <begin position="20"/>
        <end position="930"/>
    </location>
</feature>
<comment type="caution">
    <text evidence="3">The sequence shown here is derived from an EMBL/GenBank/DDBJ whole genome shotgun (WGS) entry which is preliminary data.</text>
</comment>
<feature type="signal peptide" evidence="2">
    <location>
        <begin position="1"/>
        <end position="19"/>
    </location>
</feature>
<evidence type="ECO:0000313" key="4">
    <source>
        <dbReference type="Proteomes" id="UP000651977"/>
    </source>
</evidence>
<reference evidence="4" key="1">
    <citation type="journal article" date="2019" name="Int. J. Syst. Evol. Microbiol.">
        <title>The Global Catalogue of Microorganisms (GCM) 10K type strain sequencing project: providing services to taxonomists for standard genome sequencing and annotation.</title>
        <authorList>
            <consortium name="The Broad Institute Genomics Platform"/>
            <consortium name="The Broad Institute Genome Sequencing Center for Infectious Disease"/>
            <person name="Wu L."/>
            <person name="Ma J."/>
        </authorList>
    </citation>
    <scope>NUCLEOTIDE SEQUENCE [LARGE SCALE GENOMIC DNA]</scope>
    <source>
        <strain evidence="4">CGMCC 1.10131</strain>
    </source>
</reference>
<protein>
    <submittedName>
        <fullName evidence="3">Lipoprotein</fullName>
    </submittedName>
</protein>
<dbReference type="SUPFAM" id="SSF48452">
    <property type="entry name" value="TPR-like"/>
    <property type="match status" value="4"/>
</dbReference>
<sequence length="930" mass="105020">MKKLLIAFVLSSLVNVSLANEQMNDYEMAVKAFHNGEENEAFIYLKNALKADPQHLSSKLLLAKVYFYANNLGSAEKQLREALEMGADINLVLPLLGNVLLLQNKTDELLALADREHEFSKSTQFEWKLLQGQVLLKQGQTESAKQLFEQATQLAPGKTAAMNSLAMLYLQQKQYTLAEQWIERSLAQEQSNERTWLLKGDLVSAKGDLTTALQHYQRAYELDPKDPKVLRSLVIINLKMDEVAEAKRYLKLVQQQTPNDPTAILLSASLLSEEDGKDIAEQALATLAQNISTADGEQLADANNLLFIQGASEYILNNDEKAQQYLSQYLRQQPSDLAATRLLAKVYLRNGEKSRLQLLLQDNFDYIIGELALSSQLVYLYLEAGNLYQAQQAFEEIRAYHSGSPYVVLLEAELARASGEPQRAYQLLSAMPYQTDDAPLKWLQIKGELALQLGLLEDAKDIVNALQQRNLQTENANNLLAAYYIKTEQNQVALSYLDKVLAVNPDNLSAAYNKAVVYQNQGQFPQALALLETILAEHKQHAPSHLLMANIYFQQQQYKMVIEQLDTLLNHQPDNRTALELKLTTLSRTQQWEEALQLVKKLNREYILNQDYLRSYAEVLIQLQRFDEADYPLDLLISLWEDQALKLIDLASLQIAAQKPNDAKQSLLDALELDPSLARALLMLTSLELSQGQLAAAAKTLDKFEAQFSQTSQSLLLRGRLLLAQGKAQQAQKRFSSALAKQPLNREAAIHLYQLASQNIGVEAFHQQMEATLNDGEQMFWQRRLLADSYLQHGQNTQAIQHYEVLRKSPQLKNEPGLLNNLANLYALDDLDKAFQTINIVLQQGVKSAAILDTAGWIEQQRGNQQQALVYLREAYTMNASDPSIRYHLAVVLNKLNRPVEAKRELEAALESEQDIAEYEQAKALLDRLN</sequence>
<dbReference type="Gene3D" id="1.25.40.10">
    <property type="entry name" value="Tetratricopeptide repeat domain"/>
    <property type="match status" value="5"/>
</dbReference>
<evidence type="ECO:0000256" key="2">
    <source>
        <dbReference type="SAM" id="SignalP"/>
    </source>
</evidence>
<keyword evidence="4" id="KW-1185">Reference proteome</keyword>
<evidence type="ECO:0000313" key="3">
    <source>
        <dbReference type="EMBL" id="GGB09083.1"/>
    </source>
</evidence>
<dbReference type="PANTHER" id="PTHR12558:SF13">
    <property type="entry name" value="CELL DIVISION CYCLE PROTEIN 27 HOMOLOG"/>
    <property type="match status" value="1"/>
</dbReference>
<feature type="repeat" description="TPR" evidence="1">
    <location>
        <begin position="474"/>
        <end position="507"/>
    </location>
</feature>
<dbReference type="Pfam" id="PF13432">
    <property type="entry name" value="TPR_16"/>
    <property type="match status" value="2"/>
</dbReference>
<dbReference type="Pfam" id="PF14559">
    <property type="entry name" value="TPR_19"/>
    <property type="match status" value="3"/>
</dbReference>
<dbReference type="SMART" id="SM00028">
    <property type="entry name" value="TPR"/>
    <property type="match status" value="15"/>
</dbReference>
<dbReference type="Proteomes" id="UP000651977">
    <property type="component" value="Unassembled WGS sequence"/>
</dbReference>
<keyword evidence="1" id="KW-0802">TPR repeat</keyword>
<name>A0ABQ1I265_9ALTE</name>
<dbReference type="EMBL" id="BMDY01000013">
    <property type="protein sequence ID" value="GGB09083.1"/>
    <property type="molecule type" value="Genomic_DNA"/>
</dbReference>
<gene>
    <name evidence="3" type="ORF">GCM10007414_23100</name>
</gene>
<dbReference type="Pfam" id="PF12895">
    <property type="entry name" value="ANAPC3"/>
    <property type="match status" value="1"/>
</dbReference>
<dbReference type="InterPro" id="IPR019734">
    <property type="entry name" value="TPR_rpt"/>
</dbReference>
<dbReference type="InterPro" id="IPR011990">
    <property type="entry name" value="TPR-like_helical_dom_sf"/>
</dbReference>
<feature type="repeat" description="TPR" evidence="1">
    <location>
        <begin position="712"/>
        <end position="745"/>
    </location>
</feature>
<dbReference type="InterPro" id="IPR014266">
    <property type="entry name" value="PEP-CTERM_TPR_PrsT"/>
</dbReference>
<keyword evidence="3" id="KW-0449">Lipoprotein</keyword>
<dbReference type="NCBIfam" id="TIGR02917">
    <property type="entry name" value="PEP_TPR_lipo"/>
    <property type="match status" value="1"/>
</dbReference>
<feature type="repeat" description="TPR" evidence="1">
    <location>
        <begin position="193"/>
        <end position="226"/>
    </location>
</feature>
<keyword evidence="2" id="KW-0732">Signal</keyword>
<proteinExistence type="predicted"/>
<organism evidence="3 4">
    <name type="scientific">Agarivorans gilvus</name>
    <dbReference type="NCBI Taxonomy" id="680279"/>
    <lineage>
        <taxon>Bacteria</taxon>
        <taxon>Pseudomonadati</taxon>
        <taxon>Pseudomonadota</taxon>
        <taxon>Gammaproteobacteria</taxon>
        <taxon>Alteromonadales</taxon>
        <taxon>Alteromonadaceae</taxon>
        <taxon>Agarivorans</taxon>
    </lineage>
</organism>